<proteinExistence type="predicted"/>
<keyword evidence="2" id="KW-1185">Reference proteome</keyword>
<evidence type="ECO:0000313" key="1">
    <source>
        <dbReference type="EMBL" id="OIJ13810.1"/>
    </source>
</evidence>
<dbReference type="RefSeq" id="WP_071312920.1">
    <property type="nucleotide sequence ID" value="NZ_MLQQ01000013.1"/>
</dbReference>
<comment type="caution">
    <text evidence="1">The sequence shown here is derived from an EMBL/GenBank/DDBJ whole genome shotgun (WGS) entry which is preliminary data.</text>
</comment>
<dbReference type="EMBL" id="MLQQ01000013">
    <property type="protein sequence ID" value="OIJ13810.1"/>
    <property type="molecule type" value="Genomic_DNA"/>
</dbReference>
<gene>
    <name evidence="1" type="ORF">BKP35_08505</name>
</gene>
<protein>
    <submittedName>
        <fullName evidence="1">Uncharacterized protein</fullName>
    </submittedName>
</protein>
<reference evidence="1 2" key="1">
    <citation type="submission" date="2016-10" db="EMBL/GenBank/DDBJ databases">
        <title>Draft genome sequences of four alkaliphilic bacteria belonging to the Anaerobacillus genus.</title>
        <authorList>
            <person name="Bassil N.M."/>
            <person name="Lloyd J.R."/>
        </authorList>
    </citation>
    <scope>NUCLEOTIDE SEQUENCE [LARGE SCALE GENOMIC DNA]</scope>
    <source>
        <strain evidence="1 2">DSM 15340</strain>
    </source>
</reference>
<dbReference type="OrthoDB" id="2971932at2"/>
<name>A0A1S2LNN3_9BACI</name>
<accession>A0A1S2LNN3</accession>
<evidence type="ECO:0000313" key="2">
    <source>
        <dbReference type="Proteomes" id="UP000180098"/>
    </source>
</evidence>
<dbReference type="AlphaFoldDB" id="A0A1S2LNN3"/>
<organism evidence="1 2">
    <name type="scientific">Anaerobacillus arseniciselenatis</name>
    <dbReference type="NCBI Taxonomy" id="85682"/>
    <lineage>
        <taxon>Bacteria</taxon>
        <taxon>Bacillati</taxon>
        <taxon>Bacillota</taxon>
        <taxon>Bacilli</taxon>
        <taxon>Bacillales</taxon>
        <taxon>Bacillaceae</taxon>
        <taxon>Anaerobacillus</taxon>
    </lineage>
</organism>
<sequence>MGKEYAVLSFFKQKKIDYLFLPEKNQVVIPCPHCGKPINMCTDTTEWDCHRCETNGNLINFIKGVQKGEIKSKIYNPKRERKELLQMIHKLRTETNREQIDKMKEKLDRLINYYKKEG</sequence>
<dbReference type="Proteomes" id="UP000180098">
    <property type="component" value="Unassembled WGS sequence"/>
</dbReference>